<dbReference type="EMBL" id="CP013099">
    <property type="protein sequence ID" value="ALP52886.1"/>
    <property type="molecule type" value="Genomic_DNA"/>
</dbReference>
<evidence type="ECO:0000313" key="2">
    <source>
        <dbReference type="EMBL" id="ALP52886.1"/>
    </source>
</evidence>
<dbReference type="PANTHER" id="PTHR48100">
    <property type="entry name" value="BROAD-SPECIFICITY PHOSPHATASE YOR283W-RELATED"/>
    <property type="match status" value="1"/>
</dbReference>
<accession>A0A0S2TCJ7</accession>
<protein>
    <submittedName>
        <fullName evidence="2">Alpha-ribazole phosphatase</fullName>
    </submittedName>
</protein>
<dbReference type="Gene3D" id="3.40.50.1240">
    <property type="entry name" value="Phosphoglycerate mutase-like"/>
    <property type="match status" value="1"/>
</dbReference>
<dbReference type="SMART" id="SM00855">
    <property type="entry name" value="PGAM"/>
    <property type="match status" value="1"/>
</dbReference>
<keyword evidence="3" id="KW-1185">Reference proteome</keyword>
<dbReference type="STRING" id="1748243.Tel_06795"/>
<dbReference type="GO" id="GO:0005737">
    <property type="term" value="C:cytoplasm"/>
    <property type="evidence" value="ECO:0007669"/>
    <property type="project" value="TreeGrafter"/>
</dbReference>
<dbReference type="PIRSF" id="PIRSF000709">
    <property type="entry name" value="6PFK_2-Ptase"/>
    <property type="match status" value="1"/>
</dbReference>
<name>A0A0S2TCJ7_9GAMM</name>
<dbReference type="GO" id="GO:0016791">
    <property type="term" value="F:phosphatase activity"/>
    <property type="evidence" value="ECO:0007669"/>
    <property type="project" value="TreeGrafter"/>
</dbReference>
<dbReference type="InterPro" id="IPR029033">
    <property type="entry name" value="His_PPase_superfam"/>
</dbReference>
<feature type="site" description="Transition state stabilizer" evidence="1">
    <location>
        <position position="149"/>
    </location>
</feature>
<dbReference type="CDD" id="cd07067">
    <property type="entry name" value="HP_PGM_like"/>
    <property type="match status" value="1"/>
</dbReference>
<reference evidence="2" key="1">
    <citation type="submission" date="2015-10" db="EMBL/GenBank/DDBJ databases">
        <title>Description of Candidatus Tenderia electrophaga gen. nov, sp. nov., an Uncultivated Electroautotroph from a Biocathode Enrichment.</title>
        <authorList>
            <person name="Eddie B.J."/>
            <person name="Malanoski A.P."/>
            <person name="Wang Z."/>
            <person name="Hall R.J."/>
            <person name="Oh S.D."/>
            <person name="Heiner C."/>
            <person name="Lin B."/>
            <person name="Strycharz-Glaven S.M."/>
        </authorList>
    </citation>
    <scope>NUCLEOTIDE SEQUENCE [LARGE SCALE GENOMIC DNA]</scope>
    <source>
        <strain evidence="2">NRL1</strain>
    </source>
</reference>
<dbReference type="PANTHER" id="PTHR48100:SF1">
    <property type="entry name" value="HISTIDINE PHOSPHATASE FAMILY PROTEIN-RELATED"/>
    <property type="match status" value="1"/>
</dbReference>
<dbReference type="Proteomes" id="UP000055136">
    <property type="component" value="Chromosome"/>
</dbReference>
<evidence type="ECO:0000256" key="1">
    <source>
        <dbReference type="PIRSR" id="PIRSR613078-3"/>
    </source>
</evidence>
<dbReference type="SUPFAM" id="SSF53254">
    <property type="entry name" value="Phosphoglycerate mutase-like"/>
    <property type="match status" value="1"/>
</dbReference>
<dbReference type="InterPro" id="IPR050275">
    <property type="entry name" value="PGM_Phosphatase"/>
</dbReference>
<dbReference type="Pfam" id="PF00300">
    <property type="entry name" value="His_Phos_1"/>
    <property type="match status" value="1"/>
</dbReference>
<proteinExistence type="predicted"/>
<dbReference type="AlphaFoldDB" id="A0A0S2TCJ7"/>
<dbReference type="KEGG" id="tee:Tel_06795"/>
<sequence length="199" mass="21986">MGALTMIDLLRHGEVQGGSAFRGSTDDPLTDIGLQQMWRATGTKRGWDRVITSPLQRCAGFAEEFAWQRSLPLVVDERLQEMHFGAWEGLPAADIMAHTPDALARFWNDPEQHSAPGGEPLALFRARVLEAWGDITRQYAGERLLLVTHGGVIRVLLSHVQNRPLGKLLEIEVRHGALLSLRIDGSDKRSAALQPLGRG</sequence>
<organism evidence="2 3">
    <name type="scientific">Candidatus Tenderia electrophaga</name>
    <dbReference type="NCBI Taxonomy" id="1748243"/>
    <lineage>
        <taxon>Bacteria</taxon>
        <taxon>Pseudomonadati</taxon>
        <taxon>Pseudomonadota</taxon>
        <taxon>Gammaproteobacteria</taxon>
        <taxon>Candidatus Tenderiales</taxon>
        <taxon>Candidatus Tenderiaceae</taxon>
        <taxon>Candidatus Tenderia</taxon>
    </lineage>
</organism>
<dbReference type="InterPro" id="IPR013078">
    <property type="entry name" value="His_Pase_superF_clade-1"/>
</dbReference>
<gene>
    <name evidence="2" type="ORF">Tel_06795</name>
</gene>
<evidence type="ECO:0000313" key="3">
    <source>
        <dbReference type="Proteomes" id="UP000055136"/>
    </source>
</evidence>